<reference evidence="1 2" key="1">
    <citation type="submission" date="2016-10" db="EMBL/GenBank/DDBJ databases">
        <authorList>
            <person name="de Groot N.N."/>
        </authorList>
    </citation>
    <scope>NUCLEOTIDE SEQUENCE [LARGE SCALE GENOMIC DNA]</scope>
    <source>
        <strain evidence="1 2">Nm9</strain>
    </source>
</reference>
<dbReference type="Proteomes" id="UP000181998">
    <property type="component" value="Unassembled WGS sequence"/>
</dbReference>
<protein>
    <submittedName>
        <fullName evidence="1">Uncharacterized protein</fullName>
    </submittedName>
</protein>
<evidence type="ECO:0000313" key="2">
    <source>
        <dbReference type="Proteomes" id="UP000181998"/>
    </source>
</evidence>
<evidence type="ECO:0000313" key="1">
    <source>
        <dbReference type="EMBL" id="SEP99491.1"/>
    </source>
</evidence>
<dbReference type="RefSeq" id="WP_074720417.1">
    <property type="nucleotide sequence ID" value="NZ_FOFX01000014.1"/>
</dbReference>
<sequence>MFEIAGLAIGGIAALSSVVQAYYAAKSANKDLSNAVLLKSKKRAEKPLKNGVKVVANVIDKELLATLQQEIEVQLKELIEVFRSSNISDVERDHMIEKARLQICRFLSEVRRFNNDSLPTKRLEQLWLSNRCKT</sequence>
<organism evidence="1 2">
    <name type="scientific">Nitrosomonas ureae</name>
    <dbReference type="NCBI Taxonomy" id="44577"/>
    <lineage>
        <taxon>Bacteria</taxon>
        <taxon>Pseudomonadati</taxon>
        <taxon>Pseudomonadota</taxon>
        <taxon>Betaproteobacteria</taxon>
        <taxon>Nitrosomonadales</taxon>
        <taxon>Nitrosomonadaceae</taxon>
        <taxon>Nitrosomonas</taxon>
    </lineage>
</organism>
<name>A0A1H9CEM2_9PROT</name>
<dbReference type="AlphaFoldDB" id="A0A1H9CEM2"/>
<dbReference type="EMBL" id="FOFX01000014">
    <property type="protein sequence ID" value="SEP99491.1"/>
    <property type="molecule type" value="Genomic_DNA"/>
</dbReference>
<proteinExistence type="predicted"/>
<accession>A0A1H9CEM2</accession>
<gene>
    <name evidence="1" type="ORF">SAMN05421510_101439</name>
</gene>